<dbReference type="EMBL" id="CAJNOQ010035408">
    <property type="protein sequence ID" value="CAF1599335.1"/>
    <property type="molecule type" value="Genomic_DNA"/>
</dbReference>
<comment type="caution">
    <text evidence="2">The sequence shown here is derived from an EMBL/GenBank/DDBJ whole genome shotgun (WGS) entry which is preliminary data.</text>
</comment>
<organism evidence="2 4">
    <name type="scientific">Didymodactylos carnosus</name>
    <dbReference type="NCBI Taxonomy" id="1234261"/>
    <lineage>
        <taxon>Eukaryota</taxon>
        <taxon>Metazoa</taxon>
        <taxon>Spiralia</taxon>
        <taxon>Gnathifera</taxon>
        <taxon>Rotifera</taxon>
        <taxon>Eurotatoria</taxon>
        <taxon>Bdelloidea</taxon>
        <taxon>Philodinida</taxon>
        <taxon>Philodinidae</taxon>
        <taxon>Didymodactylos</taxon>
    </lineage>
</organism>
<dbReference type="Proteomes" id="UP000681722">
    <property type="component" value="Unassembled WGS sequence"/>
</dbReference>
<proteinExistence type="predicted"/>
<keyword evidence="4" id="KW-1185">Reference proteome</keyword>
<keyword evidence="1" id="KW-0175">Coiled coil</keyword>
<evidence type="ECO:0000313" key="3">
    <source>
        <dbReference type="EMBL" id="CAF4475842.1"/>
    </source>
</evidence>
<gene>
    <name evidence="2" type="ORF">GPM918_LOCUS42330</name>
    <name evidence="3" type="ORF">SRO942_LOCUS43546</name>
</gene>
<dbReference type="EMBL" id="CAJOBC010101783">
    <property type="protein sequence ID" value="CAF4475842.1"/>
    <property type="molecule type" value="Genomic_DNA"/>
</dbReference>
<evidence type="ECO:0000313" key="2">
    <source>
        <dbReference type="EMBL" id="CAF1599335.1"/>
    </source>
</evidence>
<accession>A0A816AS03</accession>
<dbReference type="AlphaFoldDB" id="A0A816AS03"/>
<evidence type="ECO:0000256" key="1">
    <source>
        <dbReference type="SAM" id="Coils"/>
    </source>
</evidence>
<reference evidence="2" key="1">
    <citation type="submission" date="2021-02" db="EMBL/GenBank/DDBJ databases">
        <authorList>
            <person name="Nowell W R."/>
        </authorList>
    </citation>
    <scope>NUCLEOTIDE SEQUENCE</scope>
</reference>
<evidence type="ECO:0000313" key="4">
    <source>
        <dbReference type="Proteomes" id="UP000663829"/>
    </source>
</evidence>
<feature type="coiled-coil region" evidence="1">
    <location>
        <begin position="27"/>
        <end position="81"/>
    </location>
</feature>
<name>A0A816AS03_9BILA</name>
<sequence>MEAGEGFDWALTPVFDGLAGRSYAKTYKNLKDNRAQYQQYKSEIERSKITLKNGQTASQLAQNIQKAANELKKAVKNADSSNLGKNIVGIMNLDVKPHSNAGYLFSLLEELKIEAFDSSTASISKY</sequence>
<dbReference type="Proteomes" id="UP000663829">
    <property type="component" value="Unassembled WGS sequence"/>
</dbReference>
<protein>
    <submittedName>
        <fullName evidence="2">Uncharacterized protein</fullName>
    </submittedName>
</protein>